<accession>A0A663EPF8</accession>
<dbReference type="InterPro" id="IPR003010">
    <property type="entry name" value="C-N_Hydrolase"/>
</dbReference>
<evidence type="ECO:0000313" key="3">
    <source>
        <dbReference type="Ensembl" id="ENSACCP00020014162.1"/>
    </source>
</evidence>
<dbReference type="PROSITE" id="PS50263">
    <property type="entry name" value="CN_HYDROLASE"/>
    <property type="match status" value="1"/>
</dbReference>
<dbReference type="Gene3D" id="3.60.110.10">
    <property type="entry name" value="Carbon-nitrogen hydrolase"/>
    <property type="match status" value="2"/>
</dbReference>
<dbReference type="GeneTree" id="ENSGT00550000075099"/>
<dbReference type="PROSITE" id="PS01227">
    <property type="entry name" value="UPF0012"/>
    <property type="match status" value="1"/>
</dbReference>
<protein>
    <submittedName>
        <fullName evidence="3">Nitrilase 1</fullName>
    </submittedName>
</protein>
<keyword evidence="4" id="KW-1185">Reference proteome</keyword>
<reference evidence="3" key="2">
    <citation type="submission" date="2025-09" db="UniProtKB">
        <authorList>
            <consortium name="Ensembl"/>
        </authorList>
    </citation>
    <scope>IDENTIFICATION</scope>
</reference>
<dbReference type="PANTHER" id="PTHR23088">
    <property type="entry name" value="NITRILASE-RELATED"/>
    <property type="match status" value="1"/>
</dbReference>
<name>A0A663EPF8_AQUCH</name>
<evidence type="ECO:0000259" key="2">
    <source>
        <dbReference type="PROSITE" id="PS50263"/>
    </source>
</evidence>
<dbReference type="AlphaFoldDB" id="A0A663EPF8"/>
<feature type="region of interest" description="Disordered" evidence="1">
    <location>
        <begin position="1"/>
        <end position="30"/>
    </location>
</feature>
<feature type="compositionally biased region" description="Pro residues" evidence="1">
    <location>
        <begin position="132"/>
        <end position="146"/>
    </location>
</feature>
<feature type="compositionally biased region" description="Pro residues" evidence="1">
    <location>
        <begin position="114"/>
        <end position="124"/>
    </location>
</feature>
<feature type="domain" description="CN hydrolase" evidence="2">
    <location>
        <begin position="229"/>
        <end position="538"/>
    </location>
</feature>
<organism evidence="3 4">
    <name type="scientific">Aquila chrysaetos chrysaetos</name>
    <dbReference type="NCBI Taxonomy" id="223781"/>
    <lineage>
        <taxon>Eukaryota</taxon>
        <taxon>Metazoa</taxon>
        <taxon>Chordata</taxon>
        <taxon>Craniata</taxon>
        <taxon>Vertebrata</taxon>
        <taxon>Euteleostomi</taxon>
        <taxon>Archelosauria</taxon>
        <taxon>Archosauria</taxon>
        <taxon>Dinosauria</taxon>
        <taxon>Saurischia</taxon>
        <taxon>Theropoda</taxon>
        <taxon>Coelurosauria</taxon>
        <taxon>Aves</taxon>
        <taxon>Neognathae</taxon>
        <taxon>Neoaves</taxon>
        <taxon>Telluraves</taxon>
        <taxon>Accipitrimorphae</taxon>
        <taxon>Accipitriformes</taxon>
        <taxon>Accipitridae</taxon>
        <taxon>Accipitrinae</taxon>
        <taxon>Aquila</taxon>
    </lineage>
</organism>
<dbReference type="Pfam" id="PF00795">
    <property type="entry name" value="CN_hydrolase"/>
    <property type="match status" value="2"/>
</dbReference>
<feature type="region of interest" description="Disordered" evidence="1">
    <location>
        <begin position="519"/>
        <end position="538"/>
    </location>
</feature>
<evidence type="ECO:0000256" key="1">
    <source>
        <dbReference type="SAM" id="MobiDB-lite"/>
    </source>
</evidence>
<dbReference type="PANTHER" id="PTHR23088:SF27">
    <property type="entry name" value="DEAMINATED GLUTATHIONE AMIDASE"/>
    <property type="match status" value="1"/>
</dbReference>
<dbReference type="SUPFAM" id="SSF56317">
    <property type="entry name" value="Carbon-nitrogen hydrolase"/>
    <property type="match status" value="1"/>
</dbReference>
<evidence type="ECO:0000313" key="4">
    <source>
        <dbReference type="Proteomes" id="UP000472275"/>
    </source>
</evidence>
<dbReference type="Proteomes" id="UP000472275">
    <property type="component" value="Chromosome 9"/>
</dbReference>
<reference evidence="3" key="1">
    <citation type="submission" date="2025-08" db="UniProtKB">
        <authorList>
            <consortium name="Ensembl"/>
        </authorList>
    </citation>
    <scope>IDENTIFICATION</scope>
</reference>
<sequence length="538" mass="56817">PGWEEEEGEGGRRRPPRPRRAPPSRPIPPVLVQLQLQLGRLRGQAPLLLPQPVEPGHHLRGQGQGRGRGWNPPPRCRGPARDTPLRPSAALPNSRGLPGDPLPVSGPSQRPLAAPRPGPAPPSAPSQRALPPAAPSRCPPSSPPPRATGAFLRRGPRPFPAGAGRGGARRGHCPVRRCRRHLCCGRGWRRGWDGGLCPRLLRAAGGACTPRCATAPRACPTPWQTPPTLKPLVAVGQVTSTPDKELNFAVCAGLVREAAHRGACLVFLPEGFDYIGSNTAQTLSLAEGLDGDLMGRYAELAKEYGVWLSLGGFHERGQDWPTTQRIYNCHVLLDPAGNIVAAYRKTHLCDVELEGRVTMKESSFTNPGTEIVAPISTPAGKVRDGWAPLGTFGVPAGRGPPLALAPHPLCSPLTSAPGATSSLMSLPCPCQLGLSICYDLRFPEISLALRRAGAEILTYPSAFTIPTGSAHWEVSSALALPASPLALCPVPGGSCCLSLVLCWAGDTLGAGSLGLSPHPNHLQQQAHRDESCSQEGQI</sequence>
<proteinExistence type="predicted"/>
<dbReference type="Ensembl" id="ENSACCT00020014789.1">
    <property type="protein sequence ID" value="ENSACCP00020014162.1"/>
    <property type="gene ID" value="ENSACCG00020009774.1"/>
</dbReference>
<dbReference type="InParanoid" id="A0A663EPF8"/>
<dbReference type="InterPro" id="IPR036526">
    <property type="entry name" value="C-N_Hydrolase_sf"/>
</dbReference>
<feature type="region of interest" description="Disordered" evidence="1">
    <location>
        <begin position="47"/>
        <end position="170"/>
    </location>
</feature>
<dbReference type="InterPro" id="IPR001110">
    <property type="entry name" value="UPF0012_CS"/>
</dbReference>
<feature type="compositionally biased region" description="Basic residues" evidence="1">
    <location>
        <begin position="13"/>
        <end position="22"/>
    </location>
</feature>